<dbReference type="EMBL" id="JASCZI010241676">
    <property type="protein sequence ID" value="MED6204448.1"/>
    <property type="molecule type" value="Genomic_DNA"/>
</dbReference>
<keyword evidence="2" id="KW-0808">Transferase</keyword>
<dbReference type="PANTHER" id="PTHR11746">
    <property type="entry name" value="O-METHYLTRANSFERASE"/>
    <property type="match status" value="1"/>
</dbReference>
<keyword evidence="4" id="KW-0472">Membrane</keyword>
<dbReference type="Gene3D" id="3.40.50.150">
    <property type="entry name" value="Vaccinia Virus protein VP39"/>
    <property type="match status" value="1"/>
</dbReference>
<gene>
    <name evidence="6" type="ORF">PIB30_009189</name>
</gene>
<dbReference type="Proteomes" id="UP001341840">
    <property type="component" value="Unassembled WGS sequence"/>
</dbReference>
<evidence type="ECO:0000313" key="6">
    <source>
        <dbReference type="EMBL" id="MED6204448.1"/>
    </source>
</evidence>
<dbReference type="SUPFAM" id="SSF53335">
    <property type="entry name" value="S-adenosyl-L-methionine-dependent methyltransferases"/>
    <property type="match status" value="1"/>
</dbReference>
<dbReference type="InterPro" id="IPR029063">
    <property type="entry name" value="SAM-dependent_MTases_sf"/>
</dbReference>
<dbReference type="Pfam" id="PF00891">
    <property type="entry name" value="Methyltransf_2"/>
    <property type="match status" value="1"/>
</dbReference>
<comment type="caution">
    <text evidence="6">The sequence shown here is derived from an EMBL/GenBank/DDBJ whole genome shotgun (WGS) entry which is preliminary data.</text>
</comment>
<name>A0ABU6Y5F7_9FABA</name>
<proteinExistence type="predicted"/>
<evidence type="ECO:0000259" key="5">
    <source>
        <dbReference type="Pfam" id="PF00891"/>
    </source>
</evidence>
<dbReference type="PROSITE" id="PS51683">
    <property type="entry name" value="SAM_OMT_II"/>
    <property type="match status" value="1"/>
</dbReference>
<keyword evidence="4" id="KW-1133">Transmembrane helix</keyword>
<feature type="domain" description="O-methyltransferase C-terminal" evidence="5">
    <location>
        <begin position="13"/>
        <end position="93"/>
    </location>
</feature>
<keyword evidence="4" id="KW-0812">Transmembrane</keyword>
<protein>
    <recommendedName>
        <fullName evidence="5">O-methyltransferase C-terminal domain-containing protein</fullName>
    </recommendedName>
</protein>
<reference evidence="6 7" key="1">
    <citation type="journal article" date="2023" name="Plants (Basel)">
        <title>Bridging the Gap: Combining Genomics and Transcriptomics Approaches to Understand Stylosanthes scabra, an Orphan Legume from the Brazilian Caatinga.</title>
        <authorList>
            <person name="Ferreira-Neto J.R.C."/>
            <person name="da Silva M.D."/>
            <person name="Binneck E."/>
            <person name="de Melo N.F."/>
            <person name="da Silva R.H."/>
            <person name="de Melo A.L.T.M."/>
            <person name="Pandolfi V."/>
            <person name="Bustamante F.O."/>
            <person name="Brasileiro-Vidal A.C."/>
            <person name="Benko-Iseppon A.M."/>
        </authorList>
    </citation>
    <scope>NUCLEOTIDE SEQUENCE [LARGE SCALE GENOMIC DNA]</scope>
    <source>
        <tissue evidence="6">Leaves</tissue>
    </source>
</reference>
<dbReference type="InterPro" id="IPR001077">
    <property type="entry name" value="COMT_C"/>
</dbReference>
<organism evidence="6 7">
    <name type="scientific">Stylosanthes scabra</name>
    <dbReference type="NCBI Taxonomy" id="79078"/>
    <lineage>
        <taxon>Eukaryota</taxon>
        <taxon>Viridiplantae</taxon>
        <taxon>Streptophyta</taxon>
        <taxon>Embryophyta</taxon>
        <taxon>Tracheophyta</taxon>
        <taxon>Spermatophyta</taxon>
        <taxon>Magnoliopsida</taxon>
        <taxon>eudicotyledons</taxon>
        <taxon>Gunneridae</taxon>
        <taxon>Pentapetalae</taxon>
        <taxon>rosids</taxon>
        <taxon>fabids</taxon>
        <taxon>Fabales</taxon>
        <taxon>Fabaceae</taxon>
        <taxon>Papilionoideae</taxon>
        <taxon>50 kb inversion clade</taxon>
        <taxon>dalbergioids sensu lato</taxon>
        <taxon>Dalbergieae</taxon>
        <taxon>Pterocarpus clade</taxon>
        <taxon>Stylosanthes</taxon>
    </lineage>
</organism>
<sequence length="112" mass="12860">MHILKIKEFSLRIQSTLHDWDDKQCLKLLKNCHKAIPNDGKVIVVDNILPNVPEPTANAKNAFGFDVVMMTQAFRGKERTRQYFMDLAKGSGFTSITFVCCVSSLWVMEFYK</sequence>
<evidence type="ECO:0000256" key="4">
    <source>
        <dbReference type="SAM" id="Phobius"/>
    </source>
</evidence>
<keyword evidence="3" id="KW-0949">S-adenosyl-L-methionine</keyword>
<dbReference type="InterPro" id="IPR016461">
    <property type="entry name" value="COMT-like"/>
</dbReference>
<evidence type="ECO:0000256" key="1">
    <source>
        <dbReference type="ARBA" id="ARBA00022603"/>
    </source>
</evidence>
<evidence type="ECO:0000256" key="2">
    <source>
        <dbReference type="ARBA" id="ARBA00022679"/>
    </source>
</evidence>
<keyword evidence="7" id="KW-1185">Reference proteome</keyword>
<evidence type="ECO:0000313" key="7">
    <source>
        <dbReference type="Proteomes" id="UP001341840"/>
    </source>
</evidence>
<feature type="transmembrane region" description="Helical" evidence="4">
    <location>
        <begin position="87"/>
        <end position="108"/>
    </location>
</feature>
<keyword evidence="1" id="KW-0489">Methyltransferase</keyword>
<evidence type="ECO:0000256" key="3">
    <source>
        <dbReference type="ARBA" id="ARBA00022691"/>
    </source>
</evidence>
<accession>A0ABU6Y5F7</accession>